<keyword evidence="3" id="KW-1185">Reference proteome</keyword>
<feature type="region of interest" description="Disordered" evidence="1">
    <location>
        <begin position="1"/>
        <end position="23"/>
    </location>
</feature>
<evidence type="ECO:0000256" key="1">
    <source>
        <dbReference type="SAM" id="MobiDB-lite"/>
    </source>
</evidence>
<sequence>MTGFSSEEGKRNKSSNNEGGMLGNLRQTSAYNLSIGYSYDTASCDEEYSMNCGDDTGAKCTIRYQPSNPPTSADQRHVSLFESFDRNWEQAVEGKSNPQLELGLGKKCLASFATLFETKKNIGDKKRAPLFRWWVDDNVLGSGEEDIKTLTAKDHDQTENPKIPIAVVRMMWKVCLFEPNDHFDSEQAECVLDSVQQTLVNDLCYLEKIDTSTCSCFRLSLGAYTDYGQYIMRRSELEGQIASWHGKIALSLRQTLLHSKGSDGATIIQRYAARSLPRHAAFGILKIVESVPADPTAETCEELWKGVFESLLCNNDFIKARFDLLGRGFARSSVVDESLNKSALRDIEWCATVCLPNCEKKESSSDEPVSTDSRKSGEVSFNSYLSAFTKWRGNLFDMFCVLHDSGKVTVCHDISNPIPAKMSLSCSVTSSDEANSFSRTDNSVDVAQSLLDKGDAWTNKDSSSKIFKAGSMKGKGAPRKGRRRRGDNKEEKSTPLAQVLKIDINDLRCAISLGRSLLCMYEALEKVDTSTMKPEDAKFASECLRREQLACLSRAVEIFSCCANTLLQIQSEKLDKLDEEDLDETVLTALGPELCLQSFALVRETSRPLLAVTGILASTAWNYLGKLVGTPTNRKVIQVGIQCWHSMITNRPQMKTLFAPLAKYKHFLQSNINHSIGVELYESGQFEKAAAYLDEASQIRRKLIDDIRGHLEENNQVVVSKGINPLSSLPEVIPEAVVTNALEYAVGHCCTLLPRKGVDKTDADDIELGLSLTLEYSALTHMR</sequence>
<comment type="caution">
    <text evidence="2">The sequence shown here is derived from an EMBL/GenBank/DDBJ whole genome shotgun (WGS) entry which is preliminary data.</text>
</comment>
<organism evidence="2 3">
    <name type="scientific">Skeletonema marinoi</name>
    <dbReference type="NCBI Taxonomy" id="267567"/>
    <lineage>
        <taxon>Eukaryota</taxon>
        <taxon>Sar</taxon>
        <taxon>Stramenopiles</taxon>
        <taxon>Ochrophyta</taxon>
        <taxon>Bacillariophyta</taxon>
        <taxon>Coscinodiscophyceae</taxon>
        <taxon>Thalassiosirophycidae</taxon>
        <taxon>Thalassiosirales</taxon>
        <taxon>Skeletonemataceae</taxon>
        <taxon>Skeletonema</taxon>
        <taxon>Skeletonema marinoi-dohrnii complex</taxon>
    </lineage>
</organism>
<dbReference type="Proteomes" id="UP001224775">
    <property type="component" value="Unassembled WGS sequence"/>
</dbReference>
<reference evidence="2" key="1">
    <citation type="submission" date="2023-06" db="EMBL/GenBank/DDBJ databases">
        <title>Survivors Of The Sea: Transcriptome response of Skeletonema marinoi to long-term dormancy.</title>
        <authorList>
            <person name="Pinder M.I.M."/>
            <person name="Kourtchenko O."/>
            <person name="Robertson E.K."/>
            <person name="Larsson T."/>
            <person name="Maumus F."/>
            <person name="Osuna-Cruz C.M."/>
            <person name="Vancaester E."/>
            <person name="Stenow R."/>
            <person name="Vandepoele K."/>
            <person name="Ploug H."/>
            <person name="Bruchert V."/>
            <person name="Godhe A."/>
            <person name="Topel M."/>
        </authorList>
    </citation>
    <scope>NUCLEOTIDE SEQUENCE</scope>
    <source>
        <strain evidence="2">R05AC</strain>
    </source>
</reference>
<feature type="compositionally biased region" description="Basic residues" evidence="1">
    <location>
        <begin position="476"/>
        <end position="486"/>
    </location>
</feature>
<gene>
    <name evidence="2" type="ORF">QTG54_004896</name>
</gene>
<protein>
    <submittedName>
        <fullName evidence="2">Uncharacterized protein</fullName>
    </submittedName>
</protein>
<evidence type="ECO:0000313" key="3">
    <source>
        <dbReference type="Proteomes" id="UP001224775"/>
    </source>
</evidence>
<dbReference type="EMBL" id="JATAAI010000007">
    <property type="protein sequence ID" value="KAK1744363.1"/>
    <property type="molecule type" value="Genomic_DNA"/>
</dbReference>
<name>A0AAD8YEI3_9STRA</name>
<accession>A0AAD8YEI3</accession>
<evidence type="ECO:0000313" key="2">
    <source>
        <dbReference type="EMBL" id="KAK1744363.1"/>
    </source>
</evidence>
<proteinExistence type="predicted"/>
<dbReference type="AlphaFoldDB" id="A0AAD8YEI3"/>
<feature type="region of interest" description="Disordered" evidence="1">
    <location>
        <begin position="467"/>
        <end position="493"/>
    </location>
</feature>